<feature type="region of interest" description="Disordered" evidence="1">
    <location>
        <begin position="148"/>
        <end position="214"/>
    </location>
</feature>
<evidence type="ECO:0000256" key="1">
    <source>
        <dbReference type="SAM" id="MobiDB-lite"/>
    </source>
</evidence>
<accession>A0A146MDR4</accession>
<name>A0A146MDR4_LYGHE</name>
<feature type="compositionally biased region" description="Low complexity" evidence="1">
    <location>
        <begin position="399"/>
        <end position="412"/>
    </location>
</feature>
<proteinExistence type="predicted"/>
<feature type="region of interest" description="Disordered" evidence="1">
    <location>
        <begin position="392"/>
        <end position="425"/>
    </location>
</feature>
<feature type="compositionally biased region" description="Polar residues" evidence="1">
    <location>
        <begin position="614"/>
        <end position="626"/>
    </location>
</feature>
<dbReference type="EMBL" id="GDHC01001467">
    <property type="protein sequence ID" value="JAQ17162.1"/>
    <property type="molecule type" value="Transcribed_RNA"/>
</dbReference>
<feature type="non-terminal residue" evidence="2">
    <location>
        <position position="697"/>
    </location>
</feature>
<feature type="region of interest" description="Disordered" evidence="1">
    <location>
        <begin position="501"/>
        <end position="557"/>
    </location>
</feature>
<feature type="compositionally biased region" description="Low complexity" evidence="1">
    <location>
        <begin position="342"/>
        <end position="360"/>
    </location>
</feature>
<feature type="region of interest" description="Disordered" evidence="1">
    <location>
        <begin position="440"/>
        <end position="463"/>
    </location>
</feature>
<reference evidence="2" key="1">
    <citation type="journal article" date="2016" name="Gigascience">
        <title>De novo construction of an expanded transcriptome assembly for the western tarnished plant bug, Lygus hesperus.</title>
        <authorList>
            <person name="Tassone E.E."/>
            <person name="Geib S.M."/>
            <person name="Hall B."/>
            <person name="Fabrick J.A."/>
            <person name="Brent C.S."/>
            <person name="Hull J.J."/>
        </authorList>
    </citation>
    <scope>NUCLEOTIDE SEQUENCE</scope>
</reference>
<feature type="compositionally biased region" description="Polar residues" evidence="1">
    <location>
        <begin position="508"/>
        <end position="522"/>
    </location>
</feature>
<feature type="region of interest" description="Disordered" evidence="1">
    <location>
        <begin position="580"/>
        <end position="630"/>
    </location>
</feature>
<evidence type="ECO:0000313" key="2">
    <source>
        <dbReference type="EMBL" id="JAQ17162.1"/>
    </source>
</evidence>
<sequence length="697" mass="75182">MEETPKSSIAKITEYCTCTIVKEEIKEEVEEIEDDAPSSPRVSEVCQTAEEEQKECSIKEEVVHFSLADRIKLKRRGSAGNAGTPPRVLKLMSSLDNMNDCGDIFDTLKSFDESKKLSSTTKLKVAQENIASELMDIPIDIENNQAESVPIPSERREPADVGASPSLAESRVQPAEKTDGTKDDDDEPCTVELPPSDSKPSTSEQAGPSDEPKCALDLLFNDKEEITLNRKMFARVMKSYVSQYLLTFGEFGKAASLSLKANEVLNKIQSNVASYEKQKEDFKSIMTKLIEDRQARKTWDENLVPPRATRSVGLQVCSVGSMYVKNGPGVDDASTSNRNTAKAKASSSSNNQSQALAQQKQAFAQQQMVMAQSRMKQAEQQMNNIRPIAKKSVTPTNRPVPIKSVPVSKPVTPIKPKPSAPQFSVTAPKLNGLKAVTVTRNPEPTSAPQTTPLTVTTASPNSRTFTLSNKGTFALKSPQKATSVDSSQFKQSNSMLSKALMTGGVASRPSSVTPKPASQNASKAVPVAVSHTPGTVQNSKNLASGPGRPGKSPAPVSLNFLSSPTAITNAVNRVLNNVAQVDKGKKPGPTVPDTTTIDLTDDDVPPPSKPSVATKENSTARKSTAPSRVGVQAKVPVVGKQMRHPALPPNPPNFNPSTAPPRPYLGICDTQTVTQGIMLTWHFNNVIPLRKISKFQV</sequence>
<dbReference type="AlphaFoldDB" id="A0A146MDR4"/>
<feature type="compositionally biased region" description="Polar residues" evidence="1">
    <location>
        <begin position="532"/>
        <end position="542"/>
    </location>
</feature>
<feature type="region of interest" description="Disordered" evidence="1">
    <location>
        <begin position="327"/>
        <end position="360"/>
    </location>
</feature>
<protein>
    <submittedName>
        <fullName evidence="2">Uncharacterized protein</fullName>
    </submittedName>
</protein>
<gene>
    <name evidence="2" type="ORF">g.80845</name>
</gene>
<organism evidence="2">
    <name type="scientific">Lygus hesperus</name>
    <name type="common">Western plant bug</name>
    <dbReference type="NCBI Taxonomy" id="30085"/>
    <lineage>
        <taxon>Eukaryota</taxon>
        <taxon>Metazoa</taxon>
        <taxon>Ecdysozoa</taxon>
        <taxon>Arthropoda</taxon>
        <taxon>Hexapoda</taxon>
        <taxon>Insecta</taxon>
        <taxon>Pterygota</taxon>
        <taxon>Neoptera</taxon>
        <taxon>Paraneoptera</taxon>
        <taxon>Hemiptera</taxon>
        <taxon>Heteroptera</taxon>
        <taxon>Panheteroptera</taxon>
        <taxon>Cimicomorpha</taxon>
        <taxon>Miridae</taxon>
        <taxon>Mirini</taxon>
        <taxon>Lygus</taxon>
    </lineage>
</organism>